<gene>
    <name evidence="2" type="ordered locus">Acid_2299</name>
</gene>
<dbReference type="AlphaFoldDB" id="Q025N1"/>
<reference evidence="2" key="1">
    <citation type="submission" date="2006-10" db="EMBL/GenBank/DDBJ databases">
        <title>Complete sequence of Solibacter usitatus Ellin6076.</title>
        <authorList>
            <consortium name="US DOE Joint Genome Institute"/>
            <person name="Copeland A."/>
            <person name="Lucas S."/>
            <person name="Lapidus A."/>
            <person name="Barry K."/>
            <person name="Detter J.C."/>
            <person name="Glavina del Rio T."/>
            <person name="Hammon N."/>
            <person name="Israni S."/>
            <person name="Dalin E."/>
            <person name="Tice H."/>
            <person name="Pitluck S."/>
            <person name="Thompson L.S."/>
            <person name="Brettin T."/>
            <person name="Bruce D."/>
            <person name="Han C."/>
            <person name="Tapia R."/>
            <person name="Gilna P."/>
            <person name="Schmutz J."/>
            <person name="Larimer F."/>
            <person name="Land M."/>
            <person name="Hauser L."/>
            <person name="Kyrpides N."/>
            <person name="Mikhailova N."/>
            <person name="Janssen P.H."/>
            <person name="Kuske C.R."/>
            <person name="Richardson P."/>
        </authorList>
    </citation>
    <scope>NUCLEOTIDE SEQUENCE</scope>
    <source>
        <strain evidence="2">Ellin6076</strain>
    </source>
</reference>
<dbReference type="EMBL" id="CP000473">
    <property type="protein sequence ID" value="ABJ83288.1"/>
    <property type="molecule type" value="Genomic_DNA"/>
</dbReference>
<evidence type="ECO:0000313" key="2">
    <source>
        <dbReference type="EMBL" id="ABJ83288.1"/>
    </source>
</evidence>
<evidence type="ECO:0000256" key="1">
    <source>
        <dbReference type="SAM" id="Phobius"/>
    </source>
</evidence>
<feature type="transmembrane region" description="Helical" evidence="1">
    <location>
        <begin position="40"/>
        <end position="62"/>
    </location>
</feature>
<dbReference type="OrthoDB" id="128771at2"/>
<accession>Q025N1</accession>
<dbReference type="HOGENOM" id="CLU_1170041_0_0_0"/>
<feature type="transmembrane region" description="Helical" evidence="1">
    <location>
        <begin position="173"/>
        <end position="196"/>
    </location>
</feature>
<dbReference type="InParanoid" id="Q025N1"/>
<dbReference type="KEGG" id="sus:Acid_2299"/>
<dbReference type="STRING" id="234267.Acid_2299"/>
<feature type="transmembrane region" description="Helical" evidence="1">
    <location>
        <begin position="133"/>
        <end position="152"/>
    </location>
</feature>
<keyword evidence="1" id="KW-0472">Membrane</keyword>
<feature type="transmembrane region" description="Helical" evidence="1">
    <location>
        <begin position="74"/>
        <end position="96"/>
    </location>
</feature>
<keyword evidence="1" id="KW-1133">Transmembrane helix</keyword>
<proteinExistence type="predicted"/>
<keyword evidence="1" id="KW-0812">Transmembrane</keyword>
<dbReference type="eggNOG" id="ENOG502ZJNA">
    <property type="taxonomic scope" value="Bacteria"/>
</dbReference>
<name>Q025N1_SOLUE</name>
<organism evidence="2">
    <name type="scientific">Solibacter usitatus (strain Ellin6076)</name>
    <dbReference type="NCBI Taxonomy" id="234267"/>
    <lineage>
        <taxon>Bacteria</taxon>
        <taxon>Pseudomonadati</taxon>
        <taxon>Acidobacteriota</taxon>
        <taxon>Terriglobia</taxon>
        <taxon>Bryobacterales</taxon>
        <taxon>Solibacteraceae</taxon>
        <taxon>Candidatus Solibacter</taxon>
    </lineage>
</organism>
<protein>
    <submittedName>
        <fullName evidence="2">Uncharacterized protein</fullName>
    </submittedName>
</protein>
<feature type="transmembrane region" description="Helical" evidence="1">
    <location>
        <begin position="208"/>
        <end position="228"/>
    </location>
</feature>
<sequence length="237" mass="26044">MTSATRKLCLLHLSANALLMWLGYEWLSVAESTRLRLAVSAADALAILALVCWLHGATFVYFRDVPKINEAFRVALRHLAALVTAAILVLVLYGLLRWAAGAAAQPAFRLASWLTLHLHKPVKPASVARVLQALFWIVRWIVLPVVLLPAASAIASRGWRGFGAIMRGSPLRYWVAVPVLLLIGLQLPFVLLRWVPAFDSFALQFTSFAIRLMVAYLLFVAAALRLAIVSGSKEIAP</sequence>